<reference evidence="10 11" key="1">
    <citation type="submission" date="2017-09" db="EMBL/GenBank/DDBJ databases">
        <authorList>
            <person name="Ehlers B."/>
            <person name="Leendertz F.H."/>
        </authorList>
    </citation>
    <scope>NUCLEOTIDE SEQUENCE [LARGE SCALE GENOMIC DNA]</scope>
    <source>
        <strain evidence="10 11">CGMCC 4.7095</strain>
    </source>
</reference>
<feature type="compositionally biased region" description="Basic and acidic residues" evidence="8">
    <location>
        <begin position="14"/>
        <end position="48"/>
    </location>
</feature>
<feature type="region of interest" description="Disordered" evidence="8">
    <location>
        <begin position="1"/>
        <end position="49"/>
    </location>
</feature>
<feature type="transmembrane region" description="Helical" evidence="9">
    <location>
        <begin position="68"/>
        <end position="89"/>
    </location>
</feature>
<feature type="transmembrane region" description="Helical" evidence="9">
    <location>
        <begin position="296"/>
        <end position="326"/>
    </location>
</feature>
<feature type="transmembrane region" description="Helical" evidence="9">
    <location>
        <begin position="204"/>
        <end position="226"/>
    </location>
</feature>
<dbReference type="SUPFAM" id="SSF81345">
    <property type="entry name" value="ABC transporter involved in vitamin B12 uptake, BtuC"/>
    <property type="match status" value="1"/>
</dbReference>
<name>A0A286E0F3_9ACTN</name>
<evidence type="ECO:0000256" key="5">
    <source>
        <dbReference type="ARBA" id="ARBA00022692"/>
    </source>
</evidence>
<organism evidence="10 11">
    <name type="scientific">Streptomyces zhaozhouensis</name>
    <dbReference type="NCBI Taxonomy" id="1300267"/>
    <lineage>
        <taxon>Bacteria</taxon>
        <taxon>Bacillati</taxon>
        <taxon>Actinomycetota</taxon>
        <taxon>Actinomycetes</taxon>
        <taxon>Kitasatosporales</taxon>
        <taxon>Streptomycetaceae</taxon>
        <taxon>Streptomyces</taxon>
    </lineage>
</organism>
<evidence type="ECO:0000256" key="9">
    <source>
        <dbReference type="SAM" id="Phobius"/>
    </source>
</evidence>
<keyword evidence="4" id="KW-1003">Cell membrane</keyword>
<feature type="transmembrane region" description="Helical" evidence="9">
    <location>
        <begin position="363"/>
        <end position="384"/>
    </location>
</feature>
<protein>
    <submittedName>
        <fullName evidence="10">Iron complex transport system permease protein</fullName>
    </submittedName>
</protein>
<evidence type="ECO:0000256" key="3">
    <source>
        <dbReference type="ARBA" id="ARBA00022448"/>
    </source>
</evidence>
<sequence length="390" mass="40173">MKGRLVTGQFHGGQKSDRTADHTGDHAADHTGDQSRAVREREGREPGAPRHLVLRRGGFSARVAVGPLLVRGLLGLLVLSLAALALTLGRAQVTLPELLSVLSGREQGTLRTVVLEWRLPRVVAAVLFGAALGVSGAVFQSLTRNPLGSPDVIGFNSGAFTGVVAAVLLGATSYVALSAWALLGGVATAGLVYALAFRRGLSGFRFLIVGIAVGTFLSSLNSWFFVKAEQQQALRTAVWGAGTLSRADWTTLALAGGVALAVAAALPLAGRWLRQLELGDTTAAALGVPVERAKAVLVLLGVVTTALVTASAGPISFVALAAPHIARRVTRRGGSVDLPSAALVGALLLLASDVAAQHAIPGVVLPVGAVTVCFGGLYLVWLLVVESRRS</sequence>
<accession>A0A286E0F3</accession>
<evidence type="ECO:0000313" key="11">
    <source>
        <dbReference type="Proteomes" id="UP000219072"/>
    </source>
</evidence>
<dbReference type="InterPro" id="IPR000522">
    <property type="entry name" value="ABC_transptr_permease_BtuC"/>
</dbReference>
<evidence type="ECO:0000256" key="2">
    <source>
        <dbReference type="ARBA" id="ARBA00007935"/>
    </source>
</evidence>
<dbReference type="GO" id="GO:0022857">
    <property type="term" value="F:transmembrane transporter activity"/>
    <property type="evidence" value="ECO:0007669"/>
    <property type="project" value="InterPro"/>
</dbReference>
<feature type="transmembrane region" description="Helical" evidence="9">
    <location>
        <begin position="177"/>
        <end position="197"/>
    </location>
</feature>
<keyword evidence="5 9" id="KW-0812">Transmembrane</keyword>
<keyword evidence="7 9" id="KW-0472">Membrane</keyword>
<dbReference type="Pfam" id="PF01032">
    <property type="entry name" value="FecCD"/>
    <property type="match status" value="1"/>
</dbReference>
<dbReference type="PANTHER" id="PTHR30472:SF24">
    <property type="entry name" value="FERRIC ENTEROBACTIN TRANSPORT SYSTEM PERMEASE PROTEIN FEPG"/>
    <property type="match status" value="1"/>
</dbReference>
<feature type="transmembrane region" description="Helical" evidence="9">
    <location>
        <begin position="249"/>
        <end position="269"/>
    </location>
</feature>
<evidence type="ECO:0000256" key="8">
    <source>
        <dbReference type="SAM" id="MobiDB-lite"/>
    </source>
</evidence>
<keyword evidence="3" id="KW-0813">Transport</keyword>
<feature type="transmembrane region" description="Helical" evidence="9">
    <location>
        <begin position="122"/>
        <end position="140"/>
    </location>
</feature>
<proteinExistence type="inferred from homology"/>
<dbReference type="PANTHER" id="PTHR30472">
    <property type="entry name" value="FERRIC ENTEROBACTIN TRANSPORT SYSTEM PERMEASE PROTEIN"/>
    <property type="match status" value="1"/>
</dbReference>
<dbReference type="Proteomes" id="UP000219072">
    <property type="component" value="Unassembled WGS sequence"/>
</dbReference>
<dbReference type="CDD" id="cd06550">
    <property type="entry name" value="TM_ABC_iron-siderophores_like"/>
    <property type="match status" value="1"/>
</dbReference>
<dbReference type="EMBL" id="OCNE01000016">
    <property type="protein sequence ID" value="SOD64398.1"/>
    <property type="molecule type" value="Genomic_DNA"/>
</dbReference>
<dbReference type="Gene3D" id="1.10.3470.10">
    <property type="entry name" value="ABC transporter involved in vitamin B12 uptake, BtuC"/>
    <property type="match status" value="1"/>
</dbReference>
<feature type="transmembrane region" description="Helical" evidence="9">
    <location>
        <begin position="152"/>
        <end position="171"/>
    </location>
</feature>
<evidence type="ECO:0000256" key="1">
    <source>
        <dbReference type="ARBA" id="ARBA00004651"/>
    </source>
</evidence>
<dbReference type="InterPro" id="IPR037294">
    <property type="entry name" value="ABC_BtuC-like"/>
</dbReference>
<evidence type="ECO:0000313" key="10">
    <source>
        <dbReference type="EMBL" id="SOD64398.1"/>
    </source>
</evidence>
<evidence type="ECO:0000256" key="6">
    <source>
        <dbReference type="ARBA" id="ARBA00022989"/>
    </source>
</evidence>
<evidence type="ECO:0000256" key="7">
    <source>
        <dbReference type="ARBA" id="ARBA00023136"/>
    </source>
</evidence>
<gene>
    <name evidence="10" type="ORF">SAMN06297387_116122</name>
</gene>
<keyword evidence="11" id="KW-1185">Reference proteome</keyword>
<evidence type="ECO:0000256" key="4">
    <source>
        <dbReference type="ARBA" id="ARBA00022475"/>
    </source>
</evidence>
<comment type="similarity">
    <text evidence="2">Belongs to the binding-protein-dependent transport system permease family. FecCD subfamily.</text>
</comment>
<keyword evidence="6 9" id="KW-1133">Transmembrane helix</keyword>
<comment type="subcellular location">
    <subcellularLocation>
        <location evidence="1">Cell membrane</location>
        <topology evidence="1">Multi-pass membrane protein</topology>
    </subcellularLocation>
</comment>
<dbReference type="GO" id="GO:0033214">
    <property type="term" value="P:siderophore-iron import into cell"/>
    <property type="evidence" value="ECO:0007669"/>
    <property type="project" value="TreeGrafter"/>
</dbReference>
<dbReference type="GO" id="GO:0005886">
    <property type="term" value="C:plasma membrane"/>
    <property type="evidence" value="ECO:0007669"/>
    <property type="project" value="UniProtKB-SubCell"/>
</dbReference>
<dbReference type="AlphaFoldDB" id="A0A286E0F3"/>